<sequence length="162" mass="18174">MDDVVQLAWHRDNKKVGHAADLSLERRGQLAVISHIRHTKTAYDGLLRMKVPWKQARMVVEPQTLEVMEEWRGEDNTSELEGIFKETIVIDDDDDDDDDEDDNGGDSGTSSSDDDGIDQERHSSLEIVFLPGRSARAARNGSLKDIDGTILLLQECLVRPTC</sequence>
<dbReference type="Proteomes" id="UP001186974">
    <property type="component" value="Unassembled WGS sequence"/>
</dbReference>
<keyword evidence="2" id="KW-1185">Reference proteome</keyword>
<organism evidence="1 2">
    <name type="scientific">Coniosporium uncinatum</name>
    <dbReference type="NCBI Taxonomy" id="93489"/>
    <lineage>
        <taxon>Eukaryota</taxon>
        <taxon>Fungi</taxon>
        <taxon>Dikarya</taxon>
        <taxon>Ascomycota</taxon>
        <taxon>Pezizomycotina</taxon>
        <taxon>Dothideomycetes</taxon>
        <taxon>Dothideomycetes incertae sedis</taxon>
        <taxon>Coniosporium</taxon>
    </lineage>
</organism>
<gene>
    <name evidence="1" type="ORF">LTS18_008987</name>
</gene>
<comment type="caution">
    <text evidence="1">The sequence shown here is derived from an EMBL/GenBank/DDBJ whole genome shotgun (WGS) entry which is preliminary data.</text>
</comment>
<accession>A0ACC3DZ16</accession>
<proteinExistence type="predicted"/>
<evidence type="ECO:0000313" key="2">
    <source>
        <dbReference type="Proteomes" id="UP001186974"/>
    </source>
</evidence>
<dbReference type="EMBL" id="JAWDJW010000024">
    <property type="protein sequence ID" value="KAK3081996.1"/>
    <property type="molecule type" value="Genomic_DNA"/>
</dbReference>
<evidence type="ECO:0000313" key="1">
    <source>
        <dbReference type="EMBL" id="KAK3081996.1"/>
    </source>
</evidence>
<name>A0ACC3DZ16_9PEZI</name>
<protein>
    <submittedName>
        <fullName evidence="1">Uncharacterized protein</fullName>
    </submittedName>
</protein>
<reference evidence="1" key="1">
    <citation type="submission" date="2024-09" db="EMBL/GenBank/DDBJ databases">
        <title>Black Yeasts Isolated from many extreme environments.</title>
        <authorList>
            <person name="Coleine C."/>
            <person name="Stajich J.E."/>
            <person name="Selbmann L."/>
        </authorList>
    </citation>
    <scope>NUCLEOTIDE SEQUENCE</scope>
    <source>
        <strain evidence="1">CCFEE 5737</strain>
    </source>
</reference>